<evidence type="ECO:0000256" key="6">
    <source>
        <dbReference type="PIRNR" id="PIRNR002111"/>
    </source>
</evidence>
<dbReference type="PANTHER" id="PTHR10724:SF7">
    <property type="entry name" value="SMALL RIBOSOMAL SUBUNIT PROTEIN BS1C"/>
    <property type="match status" value="1"/>
</dbReference>
<dbReference type="Gene3D" id="2.40.50.140">
    <property type="entry name" value="Nucleic acid-binding proteins"/>
    <property type="match status" value="6"/>
</dbReference>
<dbReference type="FunFam" id="2.40.50.140:FF:000011">
    <property type="entry name" value="30S ribosomal protein S1"/>
    <property type="match status" value="2"/>
</dbReference>
<keyword evidence="3 6" id="KW-0694">RNA-binding</keyword>
<evidence type="ECO:0000256" key="4">
    <source>
        <dbReference type="ARBA" id="ARBA00022980"/>
    </source>
</evidence>
<feature type="domain" description="S1 motif" evidence="8">
    <location>
        <begin position="42"/>
        <end position="109"/>
    </location>
</feature>
<dbReference type="AlphaFoldDB" id="A0A7V8VDJ0"/>
<feature type="domain" description="S1 motif" evidence="8">
    <location>
        <begin position="213"/>
        <end position="281"/>
    </location>
</feature>
<dbReference type="GO" id="GO:0005737">
    <property type="term" value="C:cytoplasm"/>
    <property type="evidence" value="ECO:0007669"/>
    <property type="project" value="UniProtKB-ARBA"/>
</dbReference>
<dbReference type="InterPro" id="IPR000110">
    <property type="entry name" value="Ribosomal_bS1"/>
</dbReference>
<feature type="compositionally biased region" description="Basic and acidic residues" evidence="7">
    <location>
        <begin position="565"/>
        <end position="575"/>
    </location>
</feature>
<evidence type="ECO:0000256" key="5">
    <source>
        <dbReference type="ARBA" id="ARBA00023274"/>
    </source>
</evidence>
<evidence type="ECO:0000313" key="10">
    <source>
        <dbReference type="Proteomes" id="UP000542342"/>
    </source>
</evidence>
<keyword evidence="2" id="KW-0677">Repeat</keyword>
<dbReference type="PIRSF" id="PIRSF002111">
    <property type="entry name" value="RpsA"/>
    <property type="match status" value="1"/>
</dbReference>
<dbReference type="PRINTS" id="PR00681">
    <property type="entry name" value="RIBOSOMALS1"/>
</dbReference>
<dbReference type="GO" id="GO:0005840">
    <property type="term" value="C:ribosome"/>
    <property type="evidence" value="ECO:0007669"/>
    <property type="project" value="UniProtKB-KW"/>
</dbReference>
<dbReference type="InterPro" id="IPR012340">
    <property type="entry name" value="NA-bd_OB-fold"/>
</dbReference>
<comment type="function">
    <text evidence="6">Binds mRNA; thus facilitating recognition of the initiation point. It is needed to translate mRNA with a short Shine-Dalgarno (SD) purine-rich sequence.</text>
</comment>
<dbReference type="NCBIfam" id="NF004952">
    <property type="entry name" value="PRK06299.1-2"/>
    <property type="match status" value="1"/>
</dbReference>
<comment type="caution">
    <text evidence="9">The sequence shown here is derived from an EMBL/GenBank/DDBJ whole genome shotgun (WGS) entry which is preliminary data.</text>
</comment>
<feature type="domain" description="S1 motif" evidence="8">
    <location>
        <begin position="473"/>
        <end position="542"/>
    </location>
</feature>
<dbReference type="CDD" id="cd05687">
    <property type="entry name" value="S1_RPS1_repeat_ec1_hs1"/>
    <property type="match status" value="1"/>
</dbReference>
<dbReference type="GO" id="GO:0006412">
    <property type="term" value="P:translation"/>
    <property type="evidence" value="ECO:0007669"/>
    <property type="project" value="InterPro"/>
</dbReference>
<dbReference type="SMART" id="SM00316">
    <property type="entry name" value="S1"/>
    <property type="match status" value="6"/>
</dbReference>
<dbReference type="InterPro" id="IPR035104">
    <property type="entry name" value="Ribosomal_protein_S1-like"/>
</dbReference>
<proteinExistence type="inferred from homology"/>
<reference evidence="9 10" key="1">
    <citation type="submission" date="2020-07" db="EMBL/GenBank/DDBJ databases">
        <title>Thermogemmata thermophila gen. nov., sp. nov., a novel moderate thermophilic planctomycete from a Kamchatka hot spring.</title>
        <authorList>
            <person name="Elcheninov A.G."/>
            <person name="Podosokorskaya O.A."/>
            <person name="Kovaleva O.L."/>
            <person name="Novikov A."/>
            <person name="Bonch-Osmolovskaya E.A."/>
            <person name="Toshchakov S.V."/>
            <person name="Kublanov I.V."/>
        </authorList>
    </citation>
    <scope>NUCLEOTIDE SEQUENCE [LARGE SCALE GENOMIC DNA]</scope>
    <source>
        <strain evidence="9 10">2918</strain>
    </source>
</reference>
<feature type="domain" description="S1 motif" evidence="8">
    <location>
        <begin position="298"/>
        <end position="368"/>
    </location>
</feature>
<dbReference type="PANTHER" id="PTHR10724">
    <property type="entry name" value="30S RIBOSOMAL PROTEIN S1"/>
    <property type="match status" value="1"/>
</dbReference>
<evidence type="ECO:0000256" key="3">
    <source>
        <dbReference type="ARBA" id="ARBA00022884"/>
    </source>
</evidence>
<protein>
    <recommendedName>
        <fullName evidence="6">30S ribosomal protein S1</fullName>
    </recommendedName>
</protein>
<sequence length="598" mass="67026">MPNRKLLREIDLGEEVIQQTDQQFEQALPEWLFNQERDFEPNKVVTGKVLEIRGDEVVVDIGYKSEGVVKAEEWRDETGVLHLPQPGDTVEVLIEDTETDEGTIPLSYRKAKRQKEWSLFLEKCKEGDVVSGTVLKKVKGGLLVNIGVNAFLPSSQVDIRRPQSLDEYIGKTIECVILKIDESRRNIVVSRRKLIEDRRKIQKEKLLAELQEGQIRKGVVKNIAEFGAFVDLGGLDGLLHVTDMGWQRVTNPHDVVKLDQEIEVYILHIDREKEKIALSLKHKTPSPWENIEQKYPVGSRHIGEVVNIMPYGAFVKLEPGIEGLVHISEMSWVKRINDPREVVNIGDKVEVQVLAINHEKKEISLGIKQCQVNPWDEVTRKYPPGTIVTGTVRNLTSYGAFIEIEEGIEGLLHVSDMSHVRKVSNPAELLQKGQQITCVVLNVDQERKRVGLGLKQMSPDPWETDIPSRYKPGQKCRGRVTKLTNFGVFVELEPGLEGLLHISELADHKVESPEEVVQVGQEVEVKVLRVDPKERKIGLSMRQVDDGQGSQEAAAPAEDSGEAPSRSRESKRELRGGTGAAGPLIQLPSDADNPPAAS</sequence>
<organism evidence="9 10">
    <name type="scientific">Thermogemmata fonticola</name>
    <dbReference type="NCBI Taxonomy" id="2755323"/>
    <lineage>
        <taxon>Bacteria</taxon>
        <taxon>Pseudomonadati</taxon>
        <taxon>Planctomycetota</taxon>
        <taxon>Planctomycetia</taxon>
        <taxon>Gemmatales</taxon>
        <taxon>Gemmataceae</taxon>
        <taxon>Thermogemmata</taxon>
    </lineage>
</organism>
<feature type="domain" description="S1 motif" evidence="8">
    <location>
        <begin position="127"/>
        <end position="192"/>
    </location>
</feature>
<gene>
    <name evidence="9" type="ORF">H0921_07825</name>
</gene>
<dbReference type="GO" id="GO:1990904">
    <property type="term" value="C:ribonucleoprotein complex"/>
    <property type="evidence" value="ECO:0007669"/>
    <property type="project" value="UniProtKB-KW"/>
</dbReference>
<dbReference type="GO" id="GO:0003729">
    <property type="term" value="F:mRNA binding"/>
    <property type="evidence" value="ECO:0007669"/>
    <property type="project" value="UniProtKB-ARBA"/>
</dbReference>
<dbReference type="Pfam" id="PF00575">
    <property type="entry name" value="S1"/>
    <property type="match status" value="6"/>
</dbReference>
<evidence type="ECO:0000256" key="7">
    <source>
        <dbReference type="SAM" id="MobiDB-lite"/>
    </source>
</evidence>
<dbReference type="EMBL" id="JACEFB010000004">
    <property type="protein sequence ID" value="MBA2226069.1"/>
    <property type="molecule type" value="Genomic_DNA"/>
</dbReference>
<dbReference type="Proteomes" id="UP000542342">
    <property type="component" value="Unassembled WGS sequence"/>
</dbReference>
<evidence type="ECO:0000313" key="9">
    <source>
        <dbReference type="EMBL" id="MBA2226069.1"/>
    </source>
</evidence>
<evidence type="ECO:0000256" key="1">
    <source>
        <dbReference type="ARBA" id="ARBA00006767"/>
    </source>
</evidence>
<accession>A0A7V8VDJ0</accession>
<comment type="similarity">
    <text evidence="1 6">Belongs to the bacterial ribosomal protein bS1 family.</text>
</comment>
<keyword evidence="4 6" id="KW-0689">Ribosomal protein</keyword>
<dbReference type="InterPro" id="IPR050437">
    <property type="entry name" value="Ribos_protein_bS1-like"/>
</dbReference>
<keyword evidence="10" id="KW-1185">Reference proteome</keyword>
<dbReference type="RefSeq" id="WP_194537500.1">
    <property type="nucleotide sequence ID" value="NZ_JACEFB010000004.1"/>
</dbReference>
<name>A0A7V8VDJ0_9BACT</name>
<feature type="region of interest" description="Disordered" evidence="7">
    <location>
        <begin position="538"/>
        <end position="598"/>
    </location>
</feature>
<keyword evidence="5 6" id="KW-0687">Ribonucleoprotein</keyword>
<evidence type="ECO:0000259" key="8">
    <source>
        <dbReference type="PROSITE" id="PS50126"/>
    </source>
</evidence>
<dbReference type="InterPro" id="IPR003029">
    <property type="entry name" value="S1_domain"/>
</dbReference>
<evidence type="ECO:0000256" key="2">
    <source>
        <dbReference type="ARBA" id="ARBA00022737"/>
    </source>
</evidence>
<dbReference type="GO" id="GO:0003735">
    <property type="term" value="F:structural constituent of ribosome"/>
    <property type="evidence" value="ECO:0007669"/>
    <property type="project" value="InterPro"/>
</dbReference>
<dbReference type="FunFam" id="2.40.50.140:FF:000051">
    <property type="entry name" value="RNA-binding transcriptional accessory protein"/>
    <property type="match status" value="2"/>
</dbReference>
<dbReference type="SUPFAM" id="SSF50249">
    <property type="entry name" value="Nucleic acid-binding proteins"/>
    <property type="match status" value="6"/>
</dbReference>
<dbReference type="CDD" id="cd04465">
    <property type="entry name" value="S1_RPS1_repeat_ec2_hs2"/>
    <property type="match status" value="1"/>
</dbReference>
<dbReference type="CDD" id="cd05688">
    <property type="entry name" value="S1_RPS1_repeat_ec3"/>
    <property type="match status" value="2"/>
</dbReference>
<dbReference type="PROSITE" id="PS50126">
    <property type="entry name" value="S1"/>
    <property type="match status" value="6"/>
</dbReference>
<feature type="domain" description="S1 motif" evidence="8">
    <location>
        <begin position="385"/>
        <end position="455"/>
    </location>
</feature>